<dbReference type="PROSITE" id="PS51766">
    <property type="entry name" value="DOCKERIN"/>
    <property type="match status" value="1"/>
</dbReference>
<dbReference type="Gene3D" id="2.160.20.10">
    <property type="entry name" value="Single-stranded right-handed beta-helix, Pectin lyase-like"/>
    <property type="match status" value="1"/>
</dbReference>
<dbReference type="SUPFAM" id="SSF63446">
    <property type="entry name" value="Type I dockerin domain"/>
    <property type="match status" value="1"/>
</dbReference>
<evidence type="ECO:0000256" key="2">
    <source>
        <dbReference type="SAM" id="SignalP"/>
    </source>
</evidence>
<dbReference type="Pfam" id="PF12708">
    <property type="entry name" value="Pect-lyase_RHGA_epim"/>
    <property type="match status" value="1"/>
</dbReference>
<evidence type="ECO:0000259" key="3">
    <source>
        <dbReference type="PROSITE" id="PS51766"/>
    </source>
</evidence>
<dbReference type="RefSeq" id="WP_002853068.1">
    <property type="nucleotide sequence ID" value="NZ_ADKM02000130.1"/>
</dbReference>
<comment type="caution">
    <text evidence="4">The sequence shown here is derived from an EMBL/GenBank/DDBJ whole genome shotgun (WGS) entry which is preliminary data.</text>
</comment>
<keyword evidence="2" id="KW-0732">Signal</keyword>
<gene>
    <name evidence="4" type="ORF">CUS_7666</name>
</gene>
<dbReference type="InterPro" id="IPR018247">
    <property type="entry name" value="EF_Hand_1_Ca_BS"/>
</dbReference>
<dbReference type="CDD" id="cd14256">
    <property type="entry name" value="Dockerin_I"/>
    <property type="match status" value="1"/>
</dbReference>
<dbReference type="Proteomes" id="UP000004259">
    <property type="component" value="Unassembled WGS sequence"/>
</dbReference>
<dbReference type="OrthoDB" id="355208at2"/>
<dbReference type="InterPro" id="IPR024535">
    <property type="entry name" value="RHGA/B-epi-like_pectate_lyase"/>
</dbReference>
<dbReference type="Pfam" id="PF00404">
    <property type="entry name" value="Dockerin_1"/>
    <property type="match status" value="1"/>
</dbReference>
<dbReference type="GO" id="GO:0000272">
    <property type="term" value="P:polysaccharide catabolic process"/>
    <property type="evidence" value="ECO:0007669"/>
    <property type="project" value="InterPro"/>
</dbReference>
<proteinExistence type="predicted"/>
<evidence type="ECO:0000313" key="4">
    <source>
        <dbReference type="EMBL" id="EGC01474.1"/>
    </source>
</evidence>
<feature type="domain" description="Dockerin" evidence="3">
    <location>
        <begin position="802"/>
        <end position="868"/>
    </location>
</feature>
<dbReference type="SMART" id="SM00710">
    <property type="entry name" value="PbH1"/>
    <property type="match status" value="7"/>
</dbReference>
<dbReference type="SUPFAM" id="SSF51126">
    <property type="entry name" value="Pectin lyase-like"/>
    <property type="match status" value="1"/>
</dbReference>
<dbReference type="Gene3D" id="1.10.1330.10">
    <property type="entry name" value="Dockerin domain"/>
    <property type="match status" value="1"/>
</dbReference>
<dbReference type="InterPro" id="IPR036439">
    <property type="entry name" value="Dockerin_dom_sf"/>
</dbReference>
<reference evidence="4 5" key="1">
    <citation type="submission" date="2011-02" db="EMBL/GenBank/DDBJ databases">
        <authorList>
            <person name="Nelson K.E."/>
            <person name="Sutton G."/>
            <person name="Torralba M."/>
            <person name="Durkin S."/>
            <person name="Harkins D."/>
            <person name="Montgomery R."/>
            <person name="Ziemer C."/>
            <person name="Klaassens E."/>
            <person name="Ocuiv P."/>
            <person name="Morrison M."/>
        </authorList>
    </citation>
    <scope>NUCLEOTIDE SEQUENCE [LARGE SCALE GENOMIC DNA]</scope>
    <source>
        <strain evidence="4 5">8</strain>
    </source>
</reference>
<dbReference type="STRING" id="246199.CUS_7666"/>
<dbReference type="PROSITE" id="PS51257">
    <property type="entry name" value="PROKAR_LIPOPROTEIN"/>
    <property type="match status" value="1"/>
</dbReference>
<organism evidence="4 5">
    <name type="scientific">Ruminococcus albus 8</name>
    <dbReference type="NCBI Taxonomy" id="246199"/>
    <lineage>
        <taxon>Bacteria</taxon>
        <taxon>Bacillati</taxon>
        <taxon>Bacillota</taxon>
        <taxon>Clostridia</taxon>
        <taxon>Eubacteriales</taxon>
        <taxon>Oscillospiraceae</taxon>
        <taxon>Ruminococcus</taxon>
    </lineage>
</organism>
<protein>
    <recommendedName>
        <fullName evidence="1">Probable pectate lyase C</fullName>
    </recommendedName>
</protein>
<dbReference type="InterPro" id="IPR012334">
    <property type="entry name" value="Pectin_lyas_fold"/>
</dbReference>
<name>E9SHD8_RUMAL</name>
<dbReference type="eggNOG" id="COG5434">
    <property type="taxonomic scope" value="Bacteria"/>
</dbReference>
<dbReference type="PROSITE" id="PS00018">
    <property type="entry name" value="EF_HAND_1"/>
    <property type="match status" value="1"/>
</dbReference>
<accession>E9SHD8</accession>
<feature type="chain" id="PRO_5039703134" description="Probable pectate lyase C" evidence="2">
    <location>
        <begin position="25"/>
        <end position="868"/>
    </location>
</feature>
<dbReference type="InterPro" id="IPR016134">
    <property type="entry name" value="Dockerin_dom"/>
</dbReference>
<evidence type="ECO:0000313" key="5">
    <source>
        <dbReference type="Proteomes" id="UP000004259"/>
    </source>
</evidence>
<dbReference type="InterPro" id="IPR002105">
    <property type="entry name" value="Dockerin_1_rpt"/>
</dbReference>
<sequence>MSTKILSRTLAALTAIALVGGGCALPDAMKVSAYSYDSITGAVNVTGFKAVKYQKVITVNVVTDFGADNTGSVSATAAIQNALRYARDNASDKIQVKIVIPKGTYSMTKSLIIGSNTHLYMEKGAVIRKDYTKPGCMLQNIATTGIGGYGAAKNIIVEGGCFDGNVNYDMWNFTNVRFAHMTNLLVKNVTFKGNLNAHHLEFGGVRNVTVQGCDFSDYHGEYLKEAIQFDMMNNSSLFPGFEPYDDTTCKNVIIRKNNFHDVMRGIGSHSSTLGSYFTDFLIENNTFTNIGNCTILMQSYKNTTVSGNKMNNVGSGIILRNMSPFEDNKGYNDPVSNADLESRLDNDLNTVIKNNVINAAPNADTPSSVGIQLFGKLIEGGANTDFDHQVEGVRVTGNEFNVAGTCIQLDDVNGIKIDSNKLHYTGDKSAEYDLVSVKNSSETLFSGNTAVSPPDDSFTVSSGRVYLQDMSLNNSADGCCGVRSGSKGSVFGWDMDVTTTGAASSPIYAERESGSMVISGGSYSSAGEDSPAALSKSVMAINGAELKGGKSEAVRVEDPAMMYLYGCKLSTDSSDAAAVICGTDPFGADSKLSRLYVEGGSISAKNDAIFTTNCQSEVILHSTEVTSENGYLLNASSNPTRWGWGRKGCGGAKCSLTMIRENAEGDIGCDSLSELSVYLTDFSDYTGITAEYSAGENLGERGHITMNIDPGSAWIITGSCSVSKLHTAGEVKDINGRHAVITDRYGNILRDGKSHYTVTVLDEYSERPDLHSAGEIYSFEDFRLSRTSIDPTIVDDNSPEPEYTVRGDVNGNGSLEIGDLIMVASHVKGVKAISSADAEKRADVNRDGIVDIKDTMLIAAAIKGIRPL</sequence>
<dbReference type="InterPro" id="IPR011050">
    <property type="entry name" value="Pectin_lyase_fold/virulence"/>
</dbReference>
<feature type="signal peptide" evidence="2">
    <location>
        <begin position="1"/>
        <end position="24"/>
    </location>
</feature>
<keyword evidence="5" id="KW-1185">Reference proteome</keyword>
<evidence type="ECO:0000256" key="1">
    <source>
        <dbReference type="ARBA" id="ARBA00016512"/>
    </source>
</evidence>
<dbReference type="GO" id="GO:0004553">
    <property type="term" value="F:hydrolase activity, hydrolyzing O-glycosyl compounds"/>
    <property type="evidence" value="ECO:0007669"/>
    <property type="project" value="InterPro"/>
</dbReference>
<dbReference type="InterPro" id="IPR006626">
    <property type="entry name" value="PbH1"/>
</dbReference>
<dbReference type="EMBL" id="ADKM02000130">
    <property type="protein sequence ID" value="EGC01474.1"/>
    <property type="molecule type" value="Genomic_DNA"/>
</dbReference>
<dbReference type="AlphaFoldDB" id="E9SHD8"/>